<comment type="caution">
    <text evidence="6">The sequence shown here is derived from an EMBL/GenBank/DDBJ whole genome shotgun (WGS) entry which is preliminary data.</text>
</comment>
<gene>
    <name evidence="6" type="primary">wecB</name>
    <name evidence="6" type="ORF">ACFOEO_03815</name>
</gene>
<dbReference type="Pfam" id="PF02350">
    <property type="entry name" value="Epimerase_2"/>
    <property type="match status" value="1"/>
</dbReference>
<dbReference type="PANTHER" id="PTHR43174">
    <property type="entry name" value="UDP-N-ACETYLGLUCOSAMINE 2-EPIMERASE"/>
    <property type="match status" value="1"/>
</dbReference>
<reference evidence="7" key="1">
    <citation type="journal article" date="2019" name="Int. J. Syst. Evol. Microbiol.">
        <title>The Global Catalogue of Microorganisms (GCM) 10K type strain sequencing project: providing services to taxonomists for standard genome sequencing and annotation.</title>
        <authorList>
            <consortium name="The Broad Institute Genomics Platform"/>
            <consortium name="The Broad Institute Genome Sequencing Center for Infectious Disease"/>
            <person name="Wu L."/>
            <person name="Ma J."/>
        </authorList>
    </citation>
    <scope>NUCLEOTIDE SEQUENCE [LARGE SCALE GENOMIC DNA]</scope>
    <source>
        <strain evidence="7">CCM 7756</strain>
    </source>
</reference>
<evidence type="ECO:0000313" key="7">
    <source>
        <dbReference type="Proteomes" id="UP001595637"/>
    </source>
</evidence>
<name>A0ABV7N4F7_9STAP</name>
<dbReference type="SUPFAM" id="SSF53756">
    <property type="entry name" value="UDP-Glycosyltransferase/glycogen phosphorylase"/>
    <property type="match status" value="1"/>
</dbReference>
<keyword evidence="7" id="KW-1185">Reference proteome</keyword>
<evidence type="ECO:0000256" key="4">
    <source>
        <dbReference type="RuleBase" id="RU003513"/>
    </source>
</evidence>
<dbReference type="NCBIfam" id="TIGR00236">
    <property type="entry name" value="wecB"/>
    <property type="match status" value="1"/>
</dbReference>
<organism evidence="6 7">
    <name type="scientific">Salinicoccus sesuvii</name>
    <dbReference type="NCBI Taxonomy" id="868281"/>
    <lineage>
        <taxon>Bacteria</taxon>
        <taxon>Bacillati</taxon>
        <taxon>Bacillota</taxon>
        <taxon>Bacilli</taxon>
        <taxon>Bacillales</taxon>
        <taxon>Staphylococcaceae</taxon>
        <taxon>Salinicoccus</taxon>
    </lineage>
</organism>
<comment type="similarity">
    <text evidence="2 4">Belongs to the UDP-N-acetylglucosamine 2-epimerase family.</text>
</comment>
<evidence type="ECO:0000256" key="1">
    <source>
        <dbReference type="ARBA" id="ARBA00023235"/>
    </source>
</evidence>
<sequence>MKKIMTVFGTRPEAIKMAPLVLALKNDPELEPVVVVTAQHREMLDQVLEIFGITPDYDLDIMQQGQTLSEVTGRVIAGLESVIKEAQPDMILVHGDTTTTFGGSLAAFYNEVDIGHVEAGLRTNNKYSPFPEEMNRQMTGVLADLHFAPTETSRENLLQENKKIENISVTGNTAIDALKTTVNEDYKSEIIEKHKDKKVILLTAHRRENIGMPMENIFSAVREIVEEFEDVTVVYPIHKNPKVREIASKYLADHDRIEIIEPLDVFDFHNFAAKSHIIMTDSGGVQEEAPSLRKPVLVLRDTTERPEGVEAGTLKLAGIQKENIYNLTRELLTDANVYQKMAEANNPYGDGKASLRICENIKYYYGITKDKPKSFDI</sequence>
<feature type="domain" description="UDP-N-acetylglucosamine 2-epimerase" evidence="5">
    <location>
        <begin position="23"/>
        <end position="362"/>
    </location>
</feature>
<evidence type="ECO:0000259" key="5">
    <source>
        <dbReference type="Pfam" id="PF02350"/>
    </source>
</evidence>
<keyword evidence="1 4" id="KW-0413">Isomerase</keyword>
<evidence type="ECO:0000256" key="2">
    <source>
        <dbReference type="ARBA" id="ARBA00038209"/>
    </source>
</evidence>
<dbReference type="CDD" id="cd03786">
    <property type="entry name" value="GTB_UDP-GlcNAc_2-Epimerase"/>
    <property type="match status" value="1"/>
</dbReference>
<evidence type="ECO:0000313" key="6">
    <source>
        <dbReference type="EMBL" id="MFC3387728.1"/>
    </source>
</evidence>
<dbReference type="InterPro" id="IPR003331">
    <property type="entry name" value="UDP_GlcNAc_Epimerase_2_dom"/>
</dbReference>
<proteinExistence type="inferred from homology"/>
<dbReference type="Gene3D" id="3.40.50.2000">
    <property type="entry name" value="Glycogen Phosphorylase B"/>
    <property type="match status" value="2"/>
</dbReference>
<dbReference type="RefSeq" id="WP_380652090.1">
    <property type="nucleotide sequence ID" value="NZ_JBHRVQ010000001.1"/>
</dbReference>
<dbReference type="GO" id="GO:0008761">
    <property type="term" value="F:UDP-N-acetylglucosamine 2-epimerase activity"/>
    <property type="evidence" value="ECO:0007669"/>
    <property type="project" value="UniProtKB-EC"/>
</dbReference>
<protein>
    <recommendedName>
        <fullName evidence="3">UDP-N-acetylglucosamine 2-epimerase (non-hydrolyzing)</fullName>
        <ecNumber evidence="3">5.1.3.14</ecNumber>
    </recommendedName>
</protein>
<dbReference type="Proteomes" id="UP001595637">
    <property type="component" value="Unassembled WGS sequence"/>
</dbReference>
<dbReference type="PANTHER" id="PTHR43174:SF2">
    <property type="entry name" value="UDP-N-ACETYLGLUCOSAMINE 2-EPIMERASE"/>
    <property type="match status" value="1"/>
</dbReference>
<dbReference type="InterPro" id="IPR029767">
    <property type="entry name" value="WecB-like"/>
</dbReference>
<dbReference type="EC" id="5.1.3.14" evidence="3"/>
<dbReference type="EMBL" id="JBHRVQ010000001">
    <property type="protein sequence ID" value="MFC3387728.1"/>
    <property type="molecule type" value="Genomic_DNA"/>
</dbReference>
<accession>A0ABV7N4F7</accession>
<evidence type="ECO:0000256" key="3">
    <source>
        <dbReference type="ARBA" id="ARBA00038858"/>
    </source>
</evidence>